<keyword evidence="3" id="KW-1185">Reference proteome</keyword>
<sequence>MDSTQCAGFLEQGYQWESPMATRSLIGRSWWILMAFGVIAIVFGLIAVFRPLAAIAALTWIMGIMALAEGVSTLFMTATAYRGAGKGWLIGYGALSILFGLLAIFDPLSMASALLVLVGIWLIIAGVYRLLLGLRIRRPVPGQGWAAPGEGWTVLSGVLALLLGILLVVSPLSGLVATALWIGIVALVYGVIQVIAALRVRKAFAGTR</sequence>
<evidence type="ECO:0000256" key="1">
    <source>
        <dbReference type="SAM" id="Phobius"/>
    </source>
</evidence>
<feature type="transmembrane region" description="Helical" evidence="1">
    <location>
        <begin position="87"/>
        <end position="105"/>
    </location>
</feature>
<accession>A0A640WEZ4</accession>
<protein>
    <submittedName>
        <fullName evidence="2">HdeD family acid-resistance protein</fullName>
    </submittedName>
</protein>
<evidence type="ECO:0000313" key="3">
    <source>
        <dbReference type="Proteomes" id="UP000466024"/>
    </source>
</evidence>
<dbReference type="PANTHER" id="PTHR34989">
    <property type="entry name" value="PROTEIN HDED"/>
    <property type="match status" value="1"/>
</dbReference>
<feature type="transmembrane region" description="Helical" evidence="1">
    <location>
        <begin position="152"/>
        <end position="172"/>
    </location>
</feature>
<proteinExistence type="predicted"/>
<keyword evidence="1" id="KW-0812">Transmembrane</keyword>
<dbReference type="EMBL" id="VTPX01000004">
    <property type="protein sequence ID" value="KAA0018735.1"/>
    <property type="molecule type" value="Genomic_DNA"/>
</dbReference>
<feature type="transmembrane region" description="Helical" evidence="1">
    <location>
        <begin position="111"/>
        <end position="131"/>
    </location>
</feature>
<keyword evidence="1" id="KW-0472">Membrane</keyword>
<reference evidence="2 3" key="1">
    <citation type="submission" date="2019-08" db="EMBL/GenBank/DDBJ databases">
        <title>Bioinformatics analysis of the strain L3 and L5.</title>
        <authorList>
            <person name="Li X."/>
        </authorList>
    </citation>
    <scope>NUCLEOTIDE SEQUENCE [LARGE SCALE GENOMIC DNA]</scope>
    <source>
        <strain evidence="2 3">L3</strain>
    </source>
</reference>
<feature type="transmembrane region" description="Helical" evidence="1">
    <location>
        <begin position="178"/>
        <end position="198"/>
    </location>
</feature>
<feature type="transmembrane region" description="Helical" evidence="1">
    <location>
        <begin position="55"/>
        <end position="75"/>
    </location>
</feature>
<organism evidence="2 3">
    <name type="scientific">Salinicola corii</name>
    <dbReference type="NCBI Taxonomy" id="2606937"/>
    <lineage>
        <taxon>Bacteria</taxon>
        <taxon>Pseudomonadati</taxon>
        <taxon>Pseudomonadota</taxon>
        <taxon>Gammaproteobacteria</taxon>
        <taxon>Oceanospirillales</taxon>
        <taxon>Halomonadaceae</taxon>
        <taxon>Salinicola</taxon>
    </lineage>
</organism>
<dbReference type="AlphaFoldDB" id="A0A640WEZ4"/>
<evidence type="ECO:0000313" key="2">
    <source>
        <dbReference type="EMBL" id="KAA0018735.1"/>
    </source>
</evidence>
<name>A0A640WEZ4_9GAMM</name>
<gene>
    <name evidence="2" type="ORF">F0A16_09530</name>
</gene>
<dbReference type="PANTHER" id="PTHR34989:SF1">
    <property type="entry name" value="PROTEIN HDED"/>
    <property type="match status" value="1"/>
</dbReference>
<keyword evidence="1" id="KW-1133">Transmembrane helix</keyword>
<dbReference type="GO" id="GO:0005886">
    <property type="term" value="C:plasma membrane"/>
    <property type="evidence" value="ECO:0007669"/>
    <property type="project" value="TreeGrafter"/>
</dbReference>
<dbReference type="Proteomes" id="UP000466024">
    <property type="component" value="Unassembled WGS sequence"/>
</dbReference>
<dbReference type="InterPro" id="IPR052712">
    <property type="entry name" value="Acid_resist_chaperone_HdeD"/>
</dbReference>
<dbReference type="Pfam" id="PF03729">
    <property type="entry name" value="DUF308"/>
    <property type="match status" value="2"/>
</dbReference>
<comment type="caution">
    <text evidence="2">The sequence shown here is derived from an EMBL/GenBank/DDBJ whole genome shotgun (WGS) entry which is preliminary data.</text>
</comment>
<dbReference type="InterPro" id="IPR005325">
    <property type="entry name" value="DUF308_memb"/>
</dbReference>
<feature type="transmembrane region" description="Helical" evidence="1">
    <location>
        <begin position="30"/>
        <end position="49"/>
    </location>
</feature>